<dbReference type="Proteomes" id="UP001586593">
    <property type="component" value="Unassembled WGS sequence"/>
</dbReference>
<dbReference type="EMBL" id="JAZHXJ010003681">
    <property type="protein sequence ID" value="KAL1834984.1"/>
    <property type="molecule type" value="Genomic_DNA"/>
</dbReference>
<evidence type="ECO:0000313" key="3">
    <source>
        <dbReference type="Proteomes" id="UP001586593"/>
    </source>
</evidence>
<reference evidence="2 3" key="1">
    <citation type="journal article" date="2024" name="Commun. Biol.">
        <title>Comparative genomic analysis of thermophilic fungi reveals convergent evolutionary adaptations and gene losses.</title>
        <authorList>
            <person name="Steindorff A.S."/>
            <person name="Aguilar-Pontes M.V."/>
            <person name="Robinson A.J."/>
            <person name="Andreopoulos B."/>
            <person name="LaButti K."/>
            <person name="Kuo A."/>
            <person name="Mondo S."/>
            <person name="Riley R."/>
            <person name="Otillar R."/>
            <person name="Haridas S."/>
            <person name="Lipzen A."/>
            <person name="Grimwood J."/>
            <person name="Schmutz J."/>
            <person name="Clum A."/>
            <person name="Reid I.D."/>
            <person name="Moisan M.C."/>
            <person name="Butler G."/>
            <person name="Nguyen T.T.M."/>
            <person name="Dewar K."/>
            <person name="Conant G."/>
            <person name="Drula E."/>
            <person name="Henrissat B."/>
            <person name="Hansel C."/>
            <person name="Singer S."/>
            <person name="Hutchinson M.I."/>
            <person name="de Vries R.P."/>
            <person name="Natvig D.O."/>
            <person name="Powell A.J."/>
            <person name="Tsang A."/>
            <person name="Grigoriev I.V."/>
        </authorList>
    </citation>
    <scope>NUCLEOTIDE SEQUENCE [LARGE SCALE GENOMIC DNA]</scope>
    <source>
        <strain evidence="2 3">ATCC 24622</strain>
    </source>
</reference>
<feature type="region of interest" description="Disordered" evidence="1">
    <location>
        <begin position="56"/>
        <end position="119"/>
    </location>
</feature>
<feature type="region of interest" description="Disordered" evidence="1">
    <location>
        <begin position="136"/>
        <end position="192"/>
    </location>
</feature>
<keyword evidence="3" id="KW-1185">Reference proteome</keyword>
<name>A0ABR3UZL2_9PEZI</name>
<comment type="caution">
    <text evidence="2">The sequence shown here is derived from an EMBL/GenBank/DDBJ whole genome shotgun (WGS) entry which is preliminary data.</text>
</comment>
<evidence type="ECO:0000256" key="1">
    <source>
        <dbReference type="SAM" id="MobiDB-lite"/>
    </source>
</evidence>
<organism evidence="2 3">
    <name type="scientific">Phialemonium thermophilum</name>
    <dbReference type="NCBI Taxonomy" id="223376"/>
    <lineage>
        <taxon>Eukaryota</taxon>
        <taxon>Fungi</taxon>
        <taxon>Dikarya</taxon>
        <taxon>Ascomycota</taxon>
        <taxon>Pezizomycotina</taxon>
        <taxon>Sordariomycetes</taxon>
        <taxon>Sordariomycetidae</taxon>
        <taxon>Cephalothecales</taxon>
        <taxon>Cephalothecaceae</taxon>
        <taxon>Phialemonium</taxon>
    </lineage>
</organism>
<sequence>MLSLPTSSRKANPCHALHLTRPTTACPPRACVSQSRIQIHKSRLLGTWTDDATRRRDWARRHHPAGRRRAPDLAAPAGGPLGHRQRGGPRAGEALEDPGQHRGRRGPDGERSGRSSAAGAAAAVRVGRVGLAGAVGAASHLPVHAVRPGRRGDGAARRRLEAQPRGGPGDDGRLPGQRHRQPGRDLHHQCRL</sequence>
<feature type="compositionally biased region" description="Basic and acidic residues" evidence="1">
    <location>
        <begin position="182"/>
        <end position="192"/>
    </location>
</feature>
<accession>A0ABR3UZL2</accession>
<gene>
    <name evidence="2" type="ORF">VTK73DRAFT_6519</name>
</gene>
<proteinExistence type="predicted"/>
<protein>
    <submittedName>
        <fullName evidence="2">Uncharacterized protein</fullName>
    </submittedName>
</protein>
<evidence type="ECO:0000313" key="2">
    <source>
        <dbReference type="EMBL" id="KAL1834984.1"/>
    </source>
</evidence>
<feature type="compositionally biased region" description="Basic residues" evidence="1">
    <location>
        <begin position="57"/>
        <end position="68"/>
    </location>
</feature>
<feature type="compositionally biased region" description="Basic and acidic residues" evidence="1">
    <location>
        <begin position="150"/>
        <end position="173"/>
    </location>
</feature>